<protein>
    <submittedName>
        <fullName evidence="2">Uncharacterized protein</fullName>
    </submittedName>
</protein>
<dbReference type="EMBL" id="BAABIQ010000040">
    <property type="protein sequence ID" value="GAA4798796.1"/>
    <property type="molecule type" value="Genomic_DNA"/>
</dbReference>
<dbReference type="PROSITE" id="PS51257">
    <property type="entry name" value="PROKAR_LIPOPROTEIN"/>
    <property type="match status" value="1"/>
</dbReference>
<dbReference type="CDD" id="cd00257">
    <property type="entry name" value="beta-trefoil_FSCN-like"/>
    <property type="match status" value="1"/>
</dbReference>
<dbReference type="Gene3D" id="2.80.10.50">
    <property type="match status" value="1"/>
</dbReference>
<accession>A0ABP9BT07</accession>
<name>A0ABP9BT07_9SPHI</name>
<feature type="transmembrane region" description="Helical" evidence="1">
    <location>
        <begin position="9"/>
        <end position="28"/>
    </location>
</feature>
<dbReference type="InterPro" id="IPR008999">
    <property type="entry name" value="Actin-crosslinking"/>
</dbReference>
<organism evidence="2 3">
    <name type="scientific">Olivibacter ginsenosidimutans</name>
    <dbReference type="NCBI Taxonomy" id="1176537"/>
    <lineage>
        <taxon>Bacteria</taxon>
        <taxon>Pseudomonadati</taxon>
        <taxon>Bacteroidota</taxon>
        <taxon>Sphingobacteriia</taxon>
        <taxon>Sphingobacteriales</taxon>
        <taxon>Sphingobacteriaceae</taxon>
        <taxon>Olivibacter</taxon>
    </lineage>
</organism>
<keyword evidence="1" id="KW-0812">Transmembrane</keyword>
<dbReference type="SUPFAM" id="SSF50405">
    <property type="entry name" value="Actin-crosslinking proteins"/>
    <property type="match status" value="1"/>
</dbReference>
<reference evidence="3" key="1">
    <citation type="journal article" date="2019" name="Int. J. Syst. Evol. Microbiol.">
        <title>The Global Catalogue of Microorganisms (GCM) 10K type strain sequencing project: providing services to taxonomists for standard genome sequencing and annotation.</title>
        <authorList>
            <consortium name="The Broad Institute Genomics Platform"/>
            <consortium name="The Broad Institute Genome Sequencing Center for Infectious Disease"/>
            <person name="Wu L."/>
            <person name="Ma J."/>
        </authorList>
    </citation>
    <scope>NUCLEOTIDE SEQUENCE [LARGE SCALE GENOMIC DNA]</scope>
    <source>
        <strain evidence="3">JCM 18200</strain>
    </source>
</reference>
<sequence length="411" mass="46129">MKLQQLKNIIVVLINGLFLMINCLIFSGCQDERIDTKQVSTSNQTIPLETFAIPVNGMVKIKFTVTGKYVGVLENYNGAEALKDGVGTHEVYDVVDAGDGYVGFLSQKNGQFLKAAASGNHYLYANGGSQCDSDWERFLPEEQINGSFAFKCKGNSKYLNVENIVNMPVRAFADAVNTWETFEMKQVVDMWKVMTAFADHFPTKSKYYGVGTAVNWIKYTDEQRNGSYLWQFELFGTDSRYPGNEHPTWNPYSLTWIGDWEVLMSYGTQPKYSPADNPASAWSIPRCLRYLEPTSSVSPSISKNRYTLNLSTCTKTNLGVVTEFGSNSDGYLLDLSNVNSQENMGTRWVINLHYKTGEEYFVYDLGPSIGVFSPLYGIVGYHNGIGPWVHYSNIQDKPLHDDIYCLSGIGD</sequence>
<proteinExistence type="predicted"/>
<gene>
    <name evidence="2" type="ORF">GCM10023231_29450</name>
</gene>
<comment type="caution">
    <text evidence="2">The sequence shown here is derived from an EMBL/GenBank/DDBJ whole genome shotgun (WGS) entry which is preliminary data.</text>
</comment>
<keyword evidence="1" id="KW-1133">Transmembrane helix</keyword>
<evidence type="ECO:0000256" key="1">
    <source>
        <dbReference type="SAM" id="Phobius"/>
    </source>
</evidence>
<keyword evidence="1" id="KW-0472">Membrane</keyword>
<keyword evidence="3" id="KW-1185">Reference proteome</keyword>
<dbReference type="Proteomes" id="UP001501411">
    <property type="component" value="Unassembled WGS sequence"/>
</dbReference>
<evidence type="ECO:0000313" key="2">
    <source>
        <dbReference type="EMBL" id="GAA4798796.1"/>
    </source>
</evidence>
<evidence type="ECO:0000313" key="3">
    <source>
        <dbReference type="Proteomes" id="UP001501411"/>
    </source>
</evidence>